<dbReference type="PANTHER" id="PTHR15495:SF7">
    <property type="entry name" value="GPI INOSITOL-DEACYLASE"/>
    <property type="match status" value="1"/>
</dbReference>
<evidence type="ECO:0000256" key="6">
    <source>
        <dbReference type="ARBA" id="ARBA00022824"/>
    </source>
</evidence>
<keyword evidence="3 10" id="KW-0813">Transport</keyword>
<dbReference type="GO" id="GO:0006888">
    <property type="term" value="P:endoplasmic reticulum to Golgi vesicle-mediated transport"/>
    <property type="evidence" value="ECO:0007669"/>
    <property type="project" value="TreeGrafter"/>
</dbReference>
<feature type="compositionally biased region" description="Acidic residues" evidence="11">
    <location>
        <begin position="1064"/>
        <end position="1090"/>
    </location>
</feature>
<dbReference type="SUPFAM" id="SSF53474">
    <property type="entry name" value="alpha/beta-Hydrolases"/>
    <property type="match status" value="1"/>
</dbReference>
<feature type="compositionally biased region" description="Acidic residues" evidence="11">
    <location>
        <begin position="1108"/>
        <end position="1120"/>
    </location>
</feature>
<evidence type="ECO:0000256" key="7">
    <source>
        <dbReference type="ARBA" id="ARBA00022927"/>
    </source>
</evidence>
<evidence type="ECO:0000256" key="8">
    <source>
        <dbReference type="ARBA" id="ARBA00022989"/>
    </source>
</evidence>
<evidence type="ECO:0000256" key="3">
    <source>
        <dbReference type="ARBA" id="ARBA00022448"/>
    </source>
</evidence>
<dbReference type="GO" id="GO:0015031">
    <property type="term" value="P:protein transport"/>
    <property type="evidence" value="ECO:0007669"/>
    <property type="project" value="UniProtKB-KW"/>
</dbReference>
<dbReference type="PANTHER" id="PTHR15495">
    <property type="entry name" value="NEGATIVE REGULATOR OF VESICLE FORMATION-RELATED"/>
    <property type="match status" value="1"/>
</dbReference>
<feature type="transmembrane region" description="Helical" evidence="10">
    <location>
        <begin position="955"/>
        <end position="974"/>
    </location>
</feature>
<dbReference type="InterPro" id="IPR029058">
    <property type="entry name" value="AB_hydrolase_fold"/>
</dbReference>
<dbReference type="AlphaFoldDB" id="A0A6J1TT31"/>
<feature type="transmembrane region" description="Helical" evidence="10">
    <location>
        <begin position="1006"/>
        <end position="1032"/>
    </location>
</feature>
<gene>
    <name evidence="14" type="primary">LOC113218455</name>
</gene>
<dbReference type="GeneID" id="113218455"/>
<feature type="transmembrane region" description="Helical" evidence="10">
    <location>
        <begin position="715"/>
        <end position="742"/>
    </location>
</feature>
<feature type="compositionally biased region" description="Basic and acidic residues" evidence="11">
    <location>
        <begin position="886"/>
        <end position="898"/>
    </location>
</feature>
<keyword evidence="8 10" id="KW-1133">Transmembrane helix</keyword>
<evidence type="ECO:0000256" key="5">
    <source>
        <dbReference type="ARBA" id="ARBA00022801"/>
    </source>
</evidence>
<feature type="compositionally biased region" description="Basic and acidic residues" evidence="11">
    <location>
        <begin position="861"/>
        <end position="874"/>
    </location>
</feature>
<keyword evidence="9 10" id="KW-0472">Membrane</keyword>
<reference evidence="14" key="1">
    <citation type="submission" date="2025-08" db="UniProtKB">
        <authorList>
            <consortium name="RefSeq"/>
        </authorList>
    </citation>
    <scope>IDENTIFICATION</scope>
    <source>
        <tissue evidence="14">Whole organism</tissue>
    </source>
</reference>
<evidence type="ECO:0000256" key="10">
    <source>
        <dbReference type="RuleBase" id="RU365011"/>
    </source>
</evidence>
<evidence type="ECO:0000256" key="2">
    <source>
        <dbReference type="ARBA" id="ARBA00006931"/>
    </source>
</evidence>
<dbReference type="InterPro" id="IPR012908">
    <property type="entry name" value="PGAP1-ab_dom-like"/>
</dbReference>
<proteinExistence type="inferred from homology"/>
<evidence type="ECO:0000259" key="12">
    <source>
        <dbReference type="Pfam" id="PF07819"/>
    </source>
</evidence>
<dbReference type="RefSeq" id="XP_026294610.1">
    <property type="nucleotide sequence ID" value="XM_026438825.2"/>
</dbReference>
<feature type="transmembrane region" description="Helical" evidence="10">
    <location>
        <begin position="786"/>
        <end position="813"/>
    </location>
</feature>
<dbReference type="KEGG" id="foc:113218455"/>
<keyword evidence="13" id="KW-1185">Reference proteome</keyword>
<evidence type="ECO:0000313" key="14">
    <source>
        <dbReference type="RefSeq" id="XP_026294610.1"/>
    </source>
</evidence>
<evidence type="ECO:0000256" key="4">
    <source>
        <dbReference type="ARBA" id="ARBA00022692"/>
    </source>
</evidence>
<protein>
    <recommendedName>
        <fullName evidence="10">GPI inositol-deacylase</fullName>
        <ecNumber evidence="10">3.1.-.-</ecNumber>
    </recommendedName>
</protein>
<dbReference type="OrthoDB" id="348976at2759"/>
<dbReference type="GO" id="GO:0005789">
    <property type="term" value="C:endoplasmic reticulum membrane"/>
    <property type="evidence" value="ECO:0007669"/>
    <property type="project" value="UniProtKB-SubCell"/>
</dbReference>
<dbReference type="Pfam" id="PF07819">
    <property type="entry name" value="PGAP1"/>
    <property type="match status" value="1"/>
</dbReference>
<feature type="region of interest" description="Disordered" evidence="11">
    <location>
        <begin position="844"/>
        <end position="874"/>
    </location>
</feature>
<comment type="subcellular location">
    <subcellularLocation>
        <location evidence="1">Endoplasmic reticulum membrane</location>
        <topology evidence="1">Multi-pass membrane protein</topology>
    </subcellularLocation>
</comment>
<dbReference type="GO" id="GO:0050185">
    <property type="term" value="F:phosphatidylinositol deacylase activity"/>
    <property type="evidence" value="ECO:0007669"/>
    <property type="project" value="TreeGrafter"/>
</dbReference>
<feature type="transmembrane region" description="Helical" evidence="10">
    <location>
        <begin position="915"/>
        <end position="940"/>
    </location>
</feature>
<organism evidence="13 14">
    <name type="scientific">Frankliniella occidentalis</name>
    <name type="common">Western flower thrips</name>
    <name type="synonym">Euthrips occidentalis</name>
    <dbReference type="NCBI Taxonomy" id="133901"/>
    <lineage>
        <taxon>Eukaryota</taxon>
        <taxon>Metazoa</taxon>
        <taxon>Ecdysozoa</taxon>
        <taxon>Arthropoda</taxon>
        <taxon>Hexapoda</taxon>
        <taxon>Insecta</taxon>
        <taxon>Pterygota</taxon>
        <taxon>Neoptera</taxon>
        <taxon>Paraneoptera</taxon>
        <taxon>Thysanoptera</taxon>
        <taxon>Terebrantia</taxon>
        <taxon>Thripoidea</taxon>
        <taxon>Thripidae</taxon>
        <taxon>Frankliniella</taxon>
    </lineage>
</organism>
<dbReference type="GO" id="GO:0006505">
    <property type="term" value="P:GPI anchor metabolic process"/>
    <property type="evidence" value="ECO:0007669"/>
    <property type="project" value="TreeGrafter"/>
</dbReference>
<dbReference type="Pfam" id="PF24660">
    <property type="entry name" value="PGAP1_3rd"/>
    <property type="match status" value="1"/>
</dbReference>
<dbReference type="EC" id="3.1.-.-" evidence="10"/>
<name>A0A6J1TT31_FRAOC</name>
<feature type="region of interest" description="Disordered" evidence="11">
    <location>
        <begin position="886"/>
        <end position="910"/>
    </location>
</feature>
<accession>A0A6J1TT31</accession>
<dbReference type="Gene3D" id="3.40.50.1820">
    <property type="entry name" value="alpha/beta hydrolase"/>
    <property type="match status" value="1"/>
</dbReference>
<dbReference type="Proteomes" id="UP000504606">
    <property type="component" value="Unplaced"/>
</dbReference>
<keyword evidence="6 10" id="KW-0256">Endoplasmic reticulum</keyword>
<dbReference type="InterPro" id="IPR039529">
    <property type="entry name" value="PGAP1/BST1"/>
</dbReference>
<keyword evidence="4 10" id="KW-0812">Transmembrane</keyword>
<evidence type="ECO:0000313" key="13">
    <source>
        <dbReference type="Proteomes" id="UP000504606"/>
    </source>
</evidence>
<evidence type="ECO:0000256" key="1">
    <source>
        <dbReference type="ARBA" id="ARBA00004477"/>
    </source>
</evidence>
<evidence type="ECO:0000256" key="11">
    <source>
        <dbReference type="SAM" id="MobiDB-lite"/>
    </source>
</evidence>
<feature type="transmembrane region" description="Helical" evidence="10">
    <location>
        <begin position="981"/>
        <end position="1000"/>
    </location>
</feature>
<feature type="region of interest" description="Disordered" evidence="11">
    <location>
        <begin position="1046"/>
        <end position="1128"/>
    </location>
</feature>
<keyword evidence="7 10" id="KW-0653">Protein transport</keyword>
<evidence type="ECO:0000256" key="9">
    <source>
        <dbReference type="ARBA" id="ARBA00023136"/>
    </source>
</evidence>
<keyword evidence="5 10" id="KW-0378">Hydrolase</keyword>
<comment type="similarity">
    <text evidence="2 10">Belongs to the GPI inositol-deacylase family.</text>
</comment>
<comment type="function">
    <text evidence="10">Involved in inositol deacylation of GPI-anchored proteins which plays important roles in the quality control and ER-associated degradation of GPI-anchored proteins.</text>
</comment>
<feature type="compositionally biased region" description="Polar residues" evidence="11">
    <location>
        <begin position="844"/>
        <end position="853"/>
    </location>
</feature>
<feature type="domain" description="GPI inositol-deacylase PGAP1-like alpha/beta" evidence="12">
    <location>
        <begin position="86"/>
        <end position="303"/>
    </location>
</feature>
<sequence length="1128" mass="126984">MSSWAKMPSASVFTLLSAAVVVAYAIGVHYLIYAPKERSCSMTYMFEYPQFAKIAMLDHVADNFKRYNLYAYSEGHHIDAMRKMKFSGVPVLFIPGSGGSYKQARSLASVCMRKALNSRSPFHLDFFTVDLNEEYSALYGGVLEAQTEFVRQSIYRILDLYKNTKASKPQSVVLVGHSMSGLIAKGIFNDPSFDPSLVQVILTFATPHNRPVIVFDEYTYQYYQATSKTWVLDRGDRLAHVTLASVGGGPMDYLVQTDSISSWETDLHTVTTTVPTVWRSVDHLAILWCKELVLVTARAVFDMVDLETKQISSDQQLRRSIIQYHFLKRNGGKQYRKSIHHPYATFLEGAEWIEPLPRQTSISGNIDNNGNDRLAKPKHIMIRLVDHPHHAILAVEAINHQESDWVFVCQANVIENNSRICKNGENLSNYSQFWPSLNHKRKRVVLDLLSYQQQNKYSHVILRMPLNSEPVQFHIDVHANRVLKPPAMGPWLLYDTRPVVLVEETAPKALRYIVDFAEVESLWHVLNLVVKPVSCLKKEHHAVAMLLVPWSNEKSYSYITEMRQDPLPVRLLHVKPRLPKNVPKSAELKLAVVAEIALDPSCTYKISVEAAPGLLLSQFARSLTPCIFPYMVAILLLTLREQLQSLRRTGHCSLFHLAMSRGAKPFYVLPLCKILTRLLNHGDDPNARFFLSNIPGVPEAGVGMNMMARLPLENLLYPFLMYMCAFGLVYVSGFVVMFFIVFNAKVVNGVALSFIGRFFKRSITAWISPANLSEYVMEFMIKAPPIVVALLLILGFKSCGALALILGGVYFYAVLCNMYSDYMEALLMYSMRVVTGKEKISLEGITNPSGSEDNQSKKSSKGGEEAKDQKKVELKVEEKEALAIPSKDDKVDSTKDTKDEEEEPKEEERNSLSDINVYMTVFMLYVASIVPSIPSLLIWAHNYSYDPSLVPDPTFVPFVAILMSVSSTFWIHAYPHPRLPFYRVVVDMLFVLATFTLLYAPNRISFVPYIIAGVMVLLAGHQWLTTLHLFLYPPIYNELMDSENESDADSINDNRIDSSHSATDDEVADGDDEGGESGSNSDEDANDADADERKIFSIGMIPQPHADEADDSSDADDGEEGTNFRTLG</sequence>